<feature type="transmembrane region" description="Helical" evidence="5">
    <location>
        <begin position="244"/>
        <end position="266"/>
    </location>
</feature>
<proteinExistence type="predicted"/>
<evidence type="ECO:0000313" key="7">
    <source>
        <dbReference type="Proteomes" id="UP000191144"/>
    </source>
</evidence>
<comment type="subcellular location">
    <subcellularLocation>
        <location evidence="1">Membrane</location>
        <topology evidence="1">Multi-pass membrane protein</topology>
    </subcellularLocation>
</comment>
<dbReference type="EMBL" id="LT598484">
    <property type="protein sequence ID" value="SCU99751.1"/>
    <property type="molecule type" value="Genomic_DNA"/>
</dbReference>
<feature type="transmembrane region" description="Helical" evidence="5">
    <location>
        <begin position="212"/>
        <end position="232"/>
    </location>
</feature>
<keyword evidence="3 5" id="KW-1133">Transmembrane helix</keyword>
<evidence type="ECO:0000256" key="4">
    <source>
        <dbReference type="ARBA" id="ARBA00023136"/>
    </source>
</evidence>
<keyword evidence="7" id="KW-1185">Reference proteome</keyword>
<keyword evidence="2 5" id="KW-0812">Transmembrane</keyword>
<sequence length="416" mass="48408">MIFYIPRWWSLLCVCSSVVSFAMSTVSIAQQFLNYRKPLEQRLVVRIQLMVPLFSATCLLACIVPQTAQVWIDPMREIYESFVIYTFFSLLTLILGGERKIITQLSMGKPPMRHPIIGLGRVLPMIDMSDPSDFLSVKRGILQYVWFKPLYCIGTVLCMQKNWYPEFWMPFWTISYNISASLSLYNLALFWKCLYDELQKYNPWSKFLCVKLIIFASYWQGILIALLSRYGFITNRPDNVDYGYVYQNAVLCVEMIGFAFGHLIAFNWSPYSSKSIPEGARMRTLYALRDCFGFGDLKWDFKITFLGNLYNYRHFNSAEAVVAHRDSRSRLGRLQAGFRYSDGGRGNYWVNSGEPSSPSRSTIYGSTEDVESWVDLSRDGFTPEDQNYPVVWDIDSYKYSRDMEALRQHVRQSYVP</sequence>
<evidence type="ECO:0000313" key="6">
    <source>
        <dbReference type="EMBL" id="SCU99751.1"/>
    </source>
</evidence>
<dbReference type="AlphaFoldDB" id="A0A1G4K783"/>
<dbReference type="OrthoDB" id="5348404at2759"/>
<feature type="transmembrane region" description="Helical" evidence="5">
    <location>
        <begin position="169"/>
        <end position="191"/>
    </location>
</feature>
<evidence type="ECO:0000256" key="3">
    <source>
        <dbReference type="ARBA" id="ARBA00022989"/>
    </source>
</evidence>
<dbReference type="PANTHER" id="PTHR23423">
    <property type="entry name" value="ORGANIC SOLUTE TRANSPORTER-RELATED"/>
    <property type="match status" value="1"/>
</dbReference>
<dbReference type="InterPro" id="IPR005178">
    <property type="entry name" value="Ostalpha/TMEM184C"/>
</dbReference>
<accession>A0A1G4K783</accession>
<dbReference type="Pfam" id="PF03619">
    <property type="entry name" value="Solute_trans_a"/>
    <property type="match status" value="1"/>
</dbReference>
<protein>
    <submittedName>
        <fullName evidence="6">LAME_0G05248g1_1</fullName>
    </submittedName>
</protein>
<gene>
    <name evidence="6" type="ORF">LAME_0G05248G</name>
</gene>
<reference evidence="7" key="1">
    <citation type="submission" date="2016-03" db="EMBL/GenBank/DDBJ databases">
        <authorList>
            <person name="Devillers Hugo."/>
        </authorList>
    </citation>
    <scope>NUCLEOTIDE SEQUENCE [LARGE SCALE GENOMIC DNA]</scope>
</reference>
<feature type="transmembrane region" description="Helical" evidence="5">
    <location>
        <begin position="45"/>
        <end position="66"/>
    </location>
</feature>
<dbReference type="GO" id="GO:0016020">
    <property type="term" value="C:membrane"/>
    <property type="evidence" value="ECO:0007669"/>
    <property type="project" value="UniProtKB-SubCell"/>
</dbReference>
<dbReference type="SMART" id="SM01417">
    <property type="entry name" value="Solute_trans_a"/>
    <property type="match status" value="1"/>
</dbReference>
<keyword evidence="4 5" id="KW-0472">Membrane</keyword>
<evidence type="ECO:0000256" key="5">
    <source>
        <dbReference type="SAM" id="Phobius"/>
    </source>
</evidence>
<evidence type="ECO:0000256" key="2">
    <source>
        <dbReference type="ARBA" id="ARBA00022692"/>
    </source>
</evidence>
<evidence type="ECO:0000256" key="1">
    <source>
        <dbReference type="ARBA" id="ARBA00004141"/>
    </source>
</evidence>
<name>A0A1G4K783_9SACH</name>
<dbReference type="Proteomes" id="UP000191144">
    <property type="component" value="Chromosome G"/>
</dbReference>
<organism evidence="6 7">
    <name type="scientific">Lachancea meyersii CBS 8951</name>
    <dbReference type="NCBI Taxonomy" id="1266667"/>
    <lineage>
        <taxon>Eukaryota</taxon>
        <taxon>Fungi</taxon>
        <taxon>Dikarya</taxon>
        <taxon>Ascomycota</taxon>
        <taxon>Saccharomycotina</taxon>
        <taxon>Saccharomycetes</taxon>
        <taxon>Saccharomycetales</taxon>
        <taxon>Saccharomycetaceae</taxon>
        <taxon>Lachancea</taxon>
    </lineage>
</organism>
<feature type="transmembrane region" description="Helical" evidence="5">
    <location>
        <begin position="78"/>
        <end position="97"/>
    </location>
</feature>